<dbReference type="STRING" id="1797472.A2215_00765"/>
<accession>A0A1F5E5J4</accession>
<reference evidence="2 3" key="1">
    <citation type="journal article" date="2016" name="Nat. Commun.">
        <title>Thousands of microbial genomes shed light on interconnected biogeochemical processes in an aquifer system.</title>
        <authorList>
            <person name="Anantharaman K."/>
            <person name="Brown C.T."/>
            <person name="Hug L.A."/>
            <person name="Sharon I."/>
            <person name="Castelle C.J."/>
            <person name="Probst A.J."/>
            <person name="Thomas B.C."/>
            <person name="Singh A."/>
            <person name="Wilkins M.J."/>
            <person name="Karaoz U."/>
            <person name="Brodie E.L."/>
            <person name="Williams K.H."/>
            <person name="Hubbard S.S."/>
            <person name="Banfield J.F."/>
        </authorList>
    </citation>
    <scope>NUCLEOTIDE SEQUENCE [LARGE SCALE GENOMIC DNA]</scope>
</reference>
<comment type="caution">
    <text evidence="2">The sequence shown here is derived from an EMBL/GenBank/DDBJ whole genome shotgun (WGS) entry which is preliminary data.</text>
</comment>
<dbReference type="InterPro" id="IPR013783">
    <property type="entry name" value="Ig-like_fold"/>
</dbReference>
<dbReference type="Proteomes" id="UP000178583">
    <property type="component" value="Unassembled WGS sequence"/>
</dbReference>
<proteinExistence type="predicted"/>
<evidence type="ECO:0000313" key="2">
    <source>
        <dbReference type="EMBL" id="OGD62628.1"/>
    </source>
</evidence>
<gene>
    <name evidence="2" type="ORF">A2215_00765</name>
</gene>
<dbReference type="Pfam" id="PF16656">
    <property type="entry name" value="Pur_ac_phosph_N"/>
    <property type="match status" value="1"/>
</dbReference>
<dbReference type="Gene3D" id="2.60.40.380">
    <property type="entry name" value="Purple acid phosphatase-like, N-terminal"/>
    <property type="match status" value="1"/>
</dbReference>
<name>A0A1F5E5J4_9BACT</name>
<protein>
    <recommendedName>
        <fullName evidence="1">Fibronectin type-III domain-containing protein</fullName>
    </recommendedName>
</protein>
<dbReference type="InterPro" id="IPR015914">
    <property type="entry name" value="PAPs_N"/>
</dbReference>
<dbReference type="InterPro" id="IPR036116">
    <property type="entry name" value="FN3_sf"/>
</dbReference>
<dbReference type="GO" id="GO:0046872">
    <property type="term" value="F:metal ion binding"/>
    <property type="evidence" value="ECO:0007669"/>
    <property type="project" value="InterPro"/>
</dbReference>
<dbReference type="PROSITE" id="PS50853">
    <property type="entry name" value="FN3"/>
    <property type="match status" value="3"/>
</dbReference>
<dbReference type="Gene3D" id="2.60.40.10">
    <property type="entry name" value="Immunoglobulins"/>
    <property type="match status" value="2"/>
</dbReference>
<feature type="domain" description="Fibronectin type-III" evidence="1">
    <location>
        <begin position="1126"/>
        <end position="1221"/>
    </location>
</feature>
<dbReference type="InterPro" id="IPR003961">
    <property type="entry name" value="FN3_dom"/>
</dbReference>
<feature type="domain" description="Fibronectin type-III" evidence="1">
    <location>
        <begin position="1315"/>
        <end position="1407"/>
    </location>
</feature>
<sequence>MNKTSGVVIGDYLATGRMQVGGGATWYLTANSTPYPDPNTNGNTGWTASGSGNLRTISAAGGNWSSTAAWNEGAVPTAADDVIALGSSGNLTIDATAVAKSINMSLYPAGRTLTHNSAITLSVGNASGGELNFTGSWTYTKVNATASALSFVSTSNNGGNGWNITWGGHTPGNITFNGVGGKWKYQDGYTNTSQVLTLTAGELDVNAQTISFGAFTPANSANAILTLTGNSNLTVATTWGITGTAWILNSGTSTITFTANGVTFYTGGKTYYSLILTGSGNISLYSLYGGVSFTNLTRNTTAVKTDGLNLQADPTITGTLTLQGNSTTNRLLVYSSTLGTARTLTAAAVDIDNVDFMDITGAGAAAPFTGVSIGDAGGNSQITPDVAATQTWDGSTGNWSTAGSWTSRVPLPQDDVVLAGTNIVTADMPRIGKSISFSAAARLTLGNSVTSYGSLSFTNAGVFTPSTYTWNLGGRTAGLTIASAGKSFYYLYINAPNGTYTLADAVTANYQINVTAGNFITAGYSVNAVYDFYSIGSITRSVDITNSTVTIVNSNSLNHGWRMVDSGLTLTTTGSTIAYTGTGNATETFIGGTKTYNNITIAPGSGILTFSGAFTFANMTMSSAGTKTVKFTKSTTYTMTGTSFLSGTSGNLVTVDTNDGTGQWTLSKTSGTVICDYVAMTRSNATGGASFYLGANSTATGSTGWVIDSTAPTNPTSFDGYDTAAKAIPLTTDTFYNYANPYYEWNGATDADSGVAGYWVYFGTDDTANPVAVGTYQTAVNYTSAGSLSSGSSYYFRIRTQDNAANIASAETKFTYKYDSTLPNAPTFIAASPSGYTSTNSFSFSWPAATDNGSPQSGLAGYQYKRGNGTDSWSATQAARLVSGITSYQTGANVFLVRTIDVALNASATVQTNYYYSASAPTKPTSLDAIPDLDDVNSFSFTWTAPVHPIDITDYGYSINAYPTINNLTWTGTSATTLAAGSYATLQGTNTLYLVAKDESGSYALDSANVADVNFVCTTVAPPIPTSVTIIDSSNRAGSIWSLTTTWLAGPGQDPQTFDHYLIERSTNGTDFTSLATTLSTAYIDTVGLNNSTTYYYRIKSVDSAASTSEASSVVSDIPTGLYDTPPTLTGSPQVSAKAGSATIAWSNDRASSSFVRYGTSENDLSISKGQFDAVTSHSVNLSGLKPETRYFFQLQSADEFRSYSLDSAWSVTYNFVTLATPYISDVSVQNITLYSADISFKTSTVTSSTISFGTTLNYGSSATDLSSSSSTEHAVKLNNLSHSTGYHFKISGSDTDGNSLSSDDYTFQTRAMPKIFNLQSGIDYEDPRPGMKITWTTNVPTTSSIDYWPKDGSAVNEESRSQMVTSHEILITNLADNTEYRFYVYGRDELGNEVKSDTALLKSSDDTRPPKITDLMIETSNIGTGEGSSSQLIISWKSDELATSQVEYGEGSASPSYTNKTGEDATLKNSHMIIIGNLDTSKVYHLRAVSKDKAGNSGFSLDNAYITKKKTESIFDIIMRIFLKAFGWIDFLK</sequence>
<organism evidence="2 3">
    <name type="scientific">Candidatus Berkelbacteria bacterium RIFOXYA2_FULL_43_10</name>
    <dbReference type="NCBI Taxonomy" id="1797472"/>
    <lineage>
        <taxon>Bacteria</taxon>
        <taxon>Candidatus Berkelbacteria</taxon>
    </lineage>
</organism>
<evidence type="ECO:0000313" key="3">
    <source>
        <dbReference type="Proteomes" id="UP000178583"/>
    </source>
</evidence>
<dbReference type="GO" id="GO:0003993">
    <property type="term" value="F:acid phosphatase activity"/>
    <property type="evidence" value="ECO:0007669"/>
    <property type="project" value="InterPro"/>
</dbReference>
<evidence type="ECO:0000259" key="1">
    <source>
        <dbReference type="PROSITE" id="PS50853"/>
    </source>
</evidence>
<dbReference type="EMBL" id="MEZY01000047">
    <property type="protein sequence ID" value="OGD62628.1"/>
    <property type="molecule type" value="Genomic_DNA"/>
</dbReference>
<feature type="domain" description="Fibronectin type-III" evidence="1">
    <location>
        <begin position="1223"/>
        <end position="1313"/>
    </location>
</feature>
<dbReference type="SUPFAM" id="SSF49265">
    <property type="entry name" value="Fibronectin type III"/>
    <property type="match status" value="2"/>
</dbReference>
<dbReference type="SMART" id="SM00060">
    <property type="entry name" value="FN3"/>
    <property type="match status" value="5"/>
</dbReference>